<dbReference type="Proteomes" id="UP001246473">
    <property type="component" value="Unassembled WGS sequence"/>
</dbReference>
<dbReference type="EMBL" id="CP010027">
    <property type="protein sequence ID" value="AJZ62307.1"/>
    <property type="molecule type" value="Genomic_DNA"/>
</dbReference>
<evidence type="ECO:0000313" key="2">
    <source>
        <dbReference type="EMBL" id="AJZ62307.1"/>
    </source>
</evidence>
<dbReference type="Proteomes" id="UP000518681">
    <property type="component" value="Unassembled WGS sequence"/>
</dbReference>
<protein>
    <recommendedName>
        <fullName evidence="8">DUF2474 domain-containing protein</fullName>
    </recommendedName>
</protein>
<feature type="transmembrane region" description="Helical" evidence="1">
    <location>
        <begin position="20"/>
        <end position="45"/>
    </location>
</feature>
<name>A0AAP1L069_9BURK</name>
<organism evidence="4 7">
    <name type="scientific">Paraburkholderia fungorum</name>
    <dbReference type="NCBI Taxonomy" id="134537"/>
    <lineage>
        <taxon>Bacteria</taxon>
        <taxon>Pseudomonadati</taxon>
        <taxon>Pseudomonadota</taxon>
        <taxon>Betaproteobacteria</taxon>
        <taxon>Burkholderiales</taxon>
        <taxon>Burkholderiaceae</taxon>
        <taxon>Paraburkholderia</taxon>
    </lineage>
</organism>
<evidence type="ECO:0000313" key="6">
    <source>
        <dbReference type="Proteomes" id="UP000518681"/>
    </source>
</evidence>
<evidence type="ECO:0000256" key="1">
    <source>
        <dbReference type="SAM" id="Phobius"/>
    </source>
</evidence>
<dbReference type="KEGG" id="bfn:OI25_6850"/>
<keyword evidence="1" id="KW-0812">Transmembrane</keyword>
<gene>
    <name evidence="3" type="ORF">GGD69_005723</name>
    <name evidence="2" type="ORF">OI25_6850</name>
    <name evidence="4" type="ORF">ParKJ_33635</name>
</gene>
<dbReference type="EMBL" id="JACIIK010000010">
    <property type="protein sequence ID" value="MBB6204829.1"/>
    <property type="molecule type" value="Genomic_DNA"/>
</dbReference>
<dbReference type="GeneID" id="66521240"/>
<keyword evidence="1" id="KW-1133">Transmembrane helix</keyword>
<proteinExistence type="predicted"/>
<sequence length="49" mass="5421">MSQTRRDTPETPRHGLLWFVALWLLGVGGTALLVLPFHLLVAAAIHHAH</sequence>
<evidence type="ECO:0000313" key="5">
    <source>
        <dbReference type="Proteomes" id="UP000032614"/>
    </source>
</evidence>
<reference evidence="3 6" key="2">
    <citation type="submission" date="2020-08" db="EMBL/GenBank/DDBJ databases">
        <title>Genomic Encyclopedia of Type Strains, Phase IV (KMG-V): Genome sequencing to study the core and pangenomes of soil and plant-associated prokaryotes.</title>
        <authorList>
            <person name="Whitman W."/>
        </authorList>
    </citation>
    <scope>NUCLEOTIDE SEQUENCE [LARGE SCALE GENOMIC DNA]</scope>
    <source>
        <strain evidence="3 6">SEMIA 4013</strain>
    </source>
</reference>
<reference evidence="2 5" key="1">
    <citation type="journal article" date="2015" name="Genome Announc.">
        <title>Complete genome sequences for 59 burkholderia isolates, both pathogenic and near neighbor.</title>
        <authorList>
            <person name="Johnson S.L."/>
            <person name="Bishop-Lilly K.A."/>
            <person name="Ladner J.T."/>
            <person name="Daligault H.E."/>
            <person name="Davenport K.W."/>
            <person name="Jaissle J."/>
            <person name="Frey K.G."/>
            <person name="Koroleva G.I."/>
            <person name="Bruce D.C."/>
            <person name="Coyne S.R."/>
            <person name="Broomall S.M."/>
            <person name="Li P.E."/>
            <person name="Teshima H."/>
            <person name="Gibbons H.S."/>
            <person name="Palacios G.F."/>
            <person name="Rosenzweig C.N."/>
            <person name="Redden C.L."/>
            <person name="Xu Y."/>
            <person name="Minogue T.D."/>
            <person name="Chain P.S."/>
        </authorList>
    </citation>
    <scope>NUCLEOTIDE SEQUENCE [LARGE SCALE GENOMIC DNA]</scope>
    <source>
        <strain evidence="2 5">ATCC BAA-463</strain>
    </source>
</reference>
<evidence type="ECO:0000313" key="7">
    <source>
        <dbReference type="Proteomes" id="UP001246473"/>
    </source>
</evidence>
<dbReference type="RefSeq" id="WP_167346809.1">
    <property type="nucleotide sequence ID" value="NZ_CADFGE010000002.1"/>
</dbReference>
<evidence type="ECO:0000313" key="3">
    <source>
        <dbReference type="EMBL" id="MBB6204829.1"/>
    </source>
</evidence>
<evidence type="ECO:0000313" key="4">
    <source>
        <dbReference type="EMBL" id="MDT8842379.1"/>
    </source>
</evidence>
<accession>A0AAP1L069</accession>
<dbReference type="Proteomes" id="UP000032614">
    <property type="component" value="Chromosome 2"/>
</dbReference>
<reference evidence="4" key="3">
    <citation type="submission" date="2022-08" db="EMBL/GenBank/DDBJ databases">
        <authorList>
            <person name="Kim S.-J."/>
        </authorList>
    </citation>
    <scope>NUCLEOTIDE SEQUENCE</scope>
    <source>
        <strain evidence="4">KJ</strain>
    </source>
</reference>
<evidence type="ECO:0008006" key="8">
    <source>
        <dbReference type="Google" id="ProtNLM"/>
    </source>
</evidence>
<keyword evidence="1" id="KW-0472">Membrane</keyword>
<dbReference type="EMBL" id="JANSLM010000017">
    <property type="protein sequence ID" value="MDT8842379.1"/>
    <property type="molecule type" value="Genomic_DNA"/>
</dbReference>
<dbReference type="AlphaFoldDB" id="A0AAP1L069"/>